<accession>A0A167DX88</accession>
<dbReference type="KEGG" id="pcx:LPB68_01215"/>
<dbReference type="Pfam" id="PF13289">
    <property type="entry name" value="SIR2_2"/>
    <property type="match status" value="1"/>
</dbReference>
<reference evidence="1 2" key="1">
    <citation type="submission" date="2016-02" db="EMBL/GenBank/DDBJ databases">
        <title>Paenibacillus sp. LPB0068, isolated from Crassostrea gigas.</title>
        <authorList>
            <person name="Shin S.-K."/>
            <person name="Yi H."/>
        </authorList>
    </citation>
    <scope>NUCLEOTIDE SEQUENCE [LARGE SCALE GENOMIC DNA]</scope>
    <source>
        <strain evidence="1 2">LPB0068</strain>
    </source>
</reference>
<dbReference type="Proteomes" id="UP000077134">
    <property type="component" value="Unassembled WGS sequence"/>
</dbReference>
<dbReference type="AlphaFoldDB" id="A0A167DX88"/>
<sequence length="379" mass="44022">MTNIVVLTGNGLSVALNSEFSLPNITKKFFDRLNPEHKAFIEHHMLDKNNKSDFEECIAYIEKFYDALHIHQSFFRNTLHGDRFIDANGLELSELMKHENSIRESINLYMALILEIINGNVKIHQINMKLQGFVSWLTSIIKDENDVDLFTLNYDLLLETILLNALDKNGFMEYYHQAGPWFAVSNEMPRYYFNPEKVKKSKKDCKTKLYHLHGSLSSFKDMKNNKIFKIKNEVIRKHNIYNRIAELDIVPSIITGGRKSDKIQETPYNFYYEELVKKMSDMEQLCEALFVIGYSFRDEHINIAIAERIKIATQSIDPRPLKFVIVDYATTPEDKASFIRQINSALGLEIGAKGRFIENDSRVLFDGANSINFYSQRSE</sequence>
<evidence type="ECO:0000313" key="1">
    <source>
        <dbReference type="EMBL" id="OAB74884.1"/>
    </source>
</evidence>
<evidence type="ECO:0000313" key="2">
    <source>
        <dbReference type="Proteomes" id="UP000077134"/>
    </source>
</evidence>
<gene>
    <name evidence="1" type="ORF">PNBC_12740</name>
</gene>
<keyword evidence="2" id="KW-1185">Reference proteome</keyword>
<comment type="caution">
    <text evidence="1">The sequence shown here is derived from an EMBL/GenBank/DDBJ whole genome shotgun (WGS) entry which is preliminary data.</text>
</comment>
<organism evidence="1 2">
    <name type="scientific">Paenibacillus crassostreae</name>
    <dbReference type="NCBI Taxonomy" id="1763538"/>
    <lineage>
        <taxon>Bacteria</taxon>
        <taxon>Bacillati</taxon>
        <taxon>Bacillota</taxon>
        <taxon>Bacilli</taxon>
        <taxon>Bacillales</taxon>
        <taxon>Paenibacillaceae</taxon>
        <taxon>Paenibacillus</taxon>
    </lineage>
</organism>
<dbReference type="RefSeq" id="WP_068658637.1">
    <property type="nucleotide sequence ID" value="NZ_CP017770.1"/>
</dbReference>
<protein>
    <submittedName>
        <fullName evidence="1">Uncharacterized protein</fullName>
    </submittedName>
</protein>
<proteinExistence type="predicted"/>
<dbReference type="EMBL" id="LSFN01000014">
    <property type="protein sequence ID" value="OAB74884.1"/>
    <property type="molecule type" value="Genomic_DNA"/>
</dbReference>
<name>A0A167DX88_9BACL</name>
<dbReference type="OrthoDB" id="9808492at2"/>